<dbReference type="Proteomes" id="UP000471648">
    <property type="component" value="Unassembled WGS sequence"/>
</dbReference>
<evidence type="ECO:0000259" key="2">
    <source>
        <dbReference type="Pfam" id="PF05065"/>
    </source>
</evidence>
<reference evidence="3 4" key="1">
    <citation type="submission" date="2020-01" db="EMBL/GenBank/DDBJ databases">
        <title>Insect and environment-associated Actinomycetes.</title>
        <authorList>
            <person name="Currrie C."/>
            <person name="Chevrette M."/>
            <person name="Carlson C."/>
            <person name="Stubbendieck R."/>
            <person name="Wendt-Pienkowski E."/>
        </authorList>
    </citation>
    <scope>NUCLEOTIDE SEQUENCE [LARGE SCALE GENOMIC DNA]</scope>
    <source>
        <strain evidence="3 4">SID14438</strain>
    </source>
</reference>
<protein>
    <submittedName>
        <fullName evidence="3">Phage major capsid protein</fullName>
    </submittedName>
</protein>
<comment type="subcellular location">
    <subcellularLocation>
        <location evidence="1">Virion</location>
    </subcellularLocation>
</comment>
<dbReference type="InterPro" id="IPR024455">
    <property type="entry name" value="Phage_capsid"/>
</dbReference>
<gene>
    <name evidence="3" type="ORF">G3I39_25095</name>
</gene>
<dbReference type="AlphaFoldDB" id="A0A6N9VC33"/>
<dbReference type="InterPro" id="IPR054612">
    <property type="entry name" value="Phage_capsid-like_C"/>
</dbReference>
<dbReference type="Pfam" id="PF05065">
    <property type="entry name" value="Phage_capsid"/>
    <property type="match status" value="1"/>
</dbReference>
<name>A0A6N9VC33_STRMI</name>
<proteinExistence type="predicted"/>
<comment type="caution">
    <text evidence="3">The sequence shown here is derived from an EMBL/GenBank/DDBJ whole genome shotgun (WGS) entry which is preliminary data.</text>
</comment>
<dbReference type="SUPFAM" id="SSF56563">
    <property type="entry name" value="Major capsid protein gp5"/>
    <property type="match status" value="1"/>
</dbReference>
<evidence type="ECO:0000313" key="3">
    <source>
        <dbReference type="EMBL" id="NEB70306.1"/>
    </source>
</evidence>
<evidence type="ECO:0000256" key="1">
    <source>
        <dbReference type="ARBA" id="ARBA00004328"/>
    </source>
</evidence>
<dbReference type="NCBIfam" id="TIGR01554">
    <property type="entry name" value="major_cap_HK97"/>
    <property type="match status" value="1"/>
</dbReference>
<dbReference type="EMBL" id="JAAGME010001046">
    <property type="protein sequence ID" value="NEB70306.1"/>
    <property type="molecule type" value="Genomic_DNA"/>
</dbReference>
<accession>A0A6N9VC33</accession>
<organism evidence="3 4">
    <name type="scientific">Streptomyces microflavus</name>
    <name type="common">Streptomyces lipmanii</name>
    <dbReference type="NCBI Taxonomy" id="1919"/>
    <lineage>
        <taxon>Bacteria</taxon>
        <taxon>Bacillati</taxon>
        <taxon>Actinomycetota</taxon>
        <taxon>Actinomycetes</taxon>
        <taxon>Kitasatosporales</taxon>
        <taxon>Streptomycetaceae</taxon>
        <taxon>Streptomyces</taxon>
    </lineage>
</organism>
<sequence length="301" mass="32072">MARNTVEAWIPEEYGSEVIQRITQTSVVEAVANRVPMSSDTRHVPRSAGMGVEVVDKGGAYGEDVSNNDDVLLYAKKFGKVLRIAEEDVDDSLVNILNVKMKDWGISYAKILDNASLAVTAAPGTGVPFQSLYYLLSQTDNNLGYTGNSNITVAGTGGATYANFSDTIGLVEAGDYYDPGTMLAIAHPTFKKSLRGILDTQQRPIFIEGLAGTPDTIFGVPIKWSLGARTSATATSAPTGRPLMAFVSTDLMHLGIRSGPESVFIDGRDGTSALTDESLLKMRARRGFVYGHPAGASILVG</sequence>
<evidence type="ECO:0000313" key="4">
    <source>
        <dbReference type="Proteomes" id="UP000471648"/>
    </source>
</evidence>
<feature type="domain" description="Phage capsid-like C-terminal" evidence="2">
    <location>
        <begin position="10"/>
        <end position="238"/>
    </location>
</feature>
<dbReference type="RefSeq" id="WP_164358194.1">
    <property type="nucleotide sequence ID" value="NZ_JAAGME010001046.1"/>
</dbReference>